<protein>
    <submittedName>
        <fullName evidence="1">Uncharacterized protein</fullName>
    </submittedName>
</protein>
<evidence type="ECO:0000313" key="2">
    <source>
        <dbReference type="Proteomes" id="UP000011081"/>
    </source>
</evidence>
<evidence type="ECO:0000313" key="1">
    <source>
        <dbReference type="EMBL" id="ELA45785.1"/>
    </source>
</evidence>
<sequence length="110" mass="12622">MGQRCAIQQYSCVDQSYPRNCTISRIIATKLLLCTSVDILLVSHHDFVLICLGSSNTLIRETYSPLRTCFMIVQKNGSRYEYQTTIFGNLLLFLKRLRLIAPTKKIMCLL</sequence>
<dbReference type="Proteomes" id="UP000011081">
    <property type="component" value="Unassembled WGS sequence"/>
</dbReference>
<dbReference type="AlphaFoldDB" id="L2GRQ8"/>
<name>L2GRQ8_VAVCU</name>
<gene>
    <name evidence="1" type="ORF">VCUG_02728</name>
</gene>
<keyword evidence="2" id="KW-1185">Reference proteome</keyword>
<dbReference type="RefSeq" id="XP_008075737.1">
    <property type="nucleotide sequence ID" value="XM_008077546.1"/>
</dbReference>
<dbReference type="GeneID" id="19880584"/>
<dbReference type="HOGENOM" id="CLU_2229686_0_0_1"/>
<reference evidence="2" key="1">
    <citation type="submission" date="2011-03" db="EMBL/GenBank/DDBJ databases">
        <title>The genome sequence of Vavraia culicis strain floridensis.</title>
        <authorList>
            <consortium name="The Broad Institute Genome Sequencing Platform"/>
            <person name="Cuomo C."/>
            <person name="Becnel J."/>
            <person name="Sanscrainte N."/>
            <person name="Young S.K."/>
            <person name="Zeng Q."/>
            <person name="Gargeya S."/>
            <person name="Fitzgerald M."/>
            <person name="Haas B."/>
            <person name="Abouelleil A."/>
            <person name="Alvarado L."/>
            <person name="Arachchi H.M."/>
            <person name="Berlin A."/>
            <person name="Chapman S.B."/>
            <person name="Gearin G."/>
            <person name="Goldberg J."/>
            <person name="Griggs A."/>
            <person name="Gujja S."/>
            <person name="Hansen M."/>
            <person name="Heiman D."/>
            <person name="Howarth C."/>
            <person name="Larimer J."/>
            <person name="Lui A."/>
            <person name="MacDonald P.J.P."/>
            <person name="McCowen C."/>
            <person name="Montmayeur A."/>
            <person name="Murphy C."/>
            <person name="Neiman D."/>
            <person name="Pearson M."/>
            <person name="Priest M."/>
            <person name="Roberts A."/>
            <person name="Saif S."/>
            <person name="Shea T."/>
            <person name="Sisk P."/>
            <person name="Stolte C."/>
            <person name="Sykes S."/>
            <person name="Wortman J."/>
            <person name="Nusbaum C."/>
            <person name="Birren B."/>
        </authorList>
    </citation>
    <scope>NUCLEOTIDE SEQUENCE [LARGE SCALE GENOMIC DNA]</scope>
    <source>
        <strain evidence="2">floridensis</strain>
    </source>
</reference>
<dbReference type="InParanoid" id="L2GRQ8"/>
<dbReference type="EMBL" id="GL877625">
    <property type="protein sequence ID" value="ELA45785.1"/>
    <property type="molecule type" value="Genomic_DNA"/>
</dbReference>
<organism evidence="1 2">
    <name type="scientific">Vavraia culicis (isolate floridensis)</name>
    <name type="common">Microsporidian parasite</name>
    <dbReference type="NCBI Taxonomy" id="948595"/>
    <lineage>
        <taxon>Eukaryota</taxon>
        <taxon>Fungi</taxon>
        <taxon>Fungi incertae sedis</taxon>
        <taxon>Microsporidia</taxon>
        <taxon>Pleistophoridae</taxon>
        <taxon>Vavraia</taxon>
    </lineage>
</organism>
<accession>L2GRQ8</accession>
<proteinExistence type="predicted"/>
<dbReference type="VEuPathDB" id="MicrosporidiaDB:VCUG_02728"/>